<reference evidence="1 2" key="1">
    <citation type="journal article" date="2022" name="Plant J.">
        <title>Chromosome-level genome of Camellia lanceoleosa provides a valuable resource for understanding genome evolution and self-incompatibility.</title>
        <authorList>
            <person name="Gong W."/>
            <person name="Xiao S."/>
            <person name="Wang L."/>
            <person name="Liao Z."/>
            <person name="Chang Y."/>
            <person name="Mo W."/>
            <person name="Hu G."/>
            <person name="Li W."/>
            <person name="Zhao G."/>
            <person name="Zhu H."/>
            <person name="Hu X."/>
            <person name="Ji K."/>
            <person name="Xiang X."/>
            <person name="Song Q."/>
            <person name="Yuan D."/>
            <person name="Jin S."/>
            <person name="Zhang L."/>
        </authorList>
    </citation>
    <scope>NUCLEOTIDE SEQUENCE [LARGE SCALE GENOMIC DNA]</scope>
    <source>
        <strain evidence="1">SQ_2022a</strain>
    </source>
</reference>
<gene>
    <name evidence="1" type="ORF">LOK49_LG02G02659</name>
</gene>
<comment type="caution">
    <text evidence="1">The sequence shown here is derived from an EMBL/GenBank/DDBJ whole genome shotgun (WGS) entry which is preliminary data.</text>
</comment>
<sequence>MSIVPLLRYTFSLIVILDGPIDNLYDLKIPDHGFVVLTTRSLKVYRIMDVDLEIRMDDHMLPWNLFCRNVGSSSLVLSSSAIQQMAIQLVNECHGHLLAIVLLARALKDVTDIGVWELALHQLTSQSSEVMVHVLKLVWDQDIKTKHHIKFCAQNLGFRDSPISNWISNSLVGKREE</sequence>
<evidence type="ECO:0000313" key="1">
    <source>
        <dbReference type="EMBL" id="KAI8027382.1"/>
    </source>
</evidence>
<protein>
    <submittedName>
        <fullName evidence="1">Disease resistance protein</fullName>
    </submittedName>
</protein>
<proteinExistence type="predicted"/>
<dbReference type="EMBL" id="CM045760">
    <property type="protein sequence ID" value="KAI8027382.1"/>
    <property type="molecule type" value="Genomic_DNA"/>
</dbReference>
<keyword evidence="2" id="KW-1185">Reference proteome</keyword>
<name>A0ACC0IPT1_9ERIC</name>
<evidence type="ECO:0000313" key="2">
    <source>
        <dbReference type="Proteomes" id="UP001060215"/>
    </source>
</evidence>
<accession>A0ACC0IPT1</accession>
<organism evidence="1 2">
    <name type="scientific">Camellia lanceoleosa</name>
    <dbReference type="NCBI Taxonomy" id="1840588"/>
    <lineage>
        <taxon>Eukaryota</taxon>
        <taxon>Viridiplantae</taxon>
        <taxon>Streptophyta</taxon>
        <taxon>Embryophyta</taxon>
        <taxon>Tracheophyta</taxon>
        <taxon>Spermatophyta</taxon>
        <taxon>Magnoliopsida</taxon>
        <taxon>eudicotyledons</taxon>
        <taxon>Gunneridae</taxon>
        <taxon>Pentapetalae</taxon>
        <taxon>asterids</taxon>
        <taxon>Ericales</taxon>
        <taxon>Theaceae</taxon>
        <taxon>Camellia</taxon>
    </lineage>
</organism>
<dbReference type="Proteomes" id="UP001060215">
    <property type="component" value="Chromosome 3"/>
</dbReference>